<protein>
    <submittedName>
        <fullName evidence="5">Uncharacterized protein</fullName>
    </submittedName>
</protein>
<dbReference type="PANTHER" id="PTHR48044">
    <property type="entry name" value="GLYCOSYLTRANSFERASE"/>
    <property type="match status" value="1"/>
</dbReference>
<dbReference type="Proteomes" id="UP000015453">
    <property type="component" value="Unassembled WGS sequence"/>
</dbReference>
<evidence type="ECO:0000313" key="5">
    <source>
        <dbReference type="EMBL" id="EPS60299.1"/>
    </source>
</evidence>
<comment type="caution">
    <text evidence="5">The sequence shown here is derived from an EMBL/GenBank/DDBJ whole genome shotgun (WGS) entry which is preliminary data.</text>
</comment>
<feature type="non-terminal residue" evidence="5">
    <location>
        <position position="1"/>
    </location>
</feature>
<gene>
    <name evidence="5" type="ORF">M569_14508</name>
</gene>
<evidence type="ECO:0000256" key="2">
    <source>
        <dbReference type="ARBA" id="ARBA00022676"/>
    </source>
</evidence>
<dbReference type="OrthoDB" id="5835829at2759"/>
<accession>S8C0X2</accession>
<organism evidence="5 6">
    <name type="scientific">Genlisea aurea</name>
    <dbReference type="NCBI Taxonomy" id="192259"/>
    <lineage>
        <taxon>Eukaryota</taxon>
        <taxon>Viridiplantae</taxon>
        <taxon>Streptophyta</taxon>
        <taxon>Embryophyta</taxon>
        <taxon>Tracheophyta</taxon>
        <taxon>Spermatophyta</taxon>
        <taxon>Magnoliopsida</taxon>
        <taxon>eudicotyledons</taxon>
        <taxon>Gunneridae</taxon>
        <taxon>Pentapetalae</taxon>
        <taxon>asterids</taxon>
        <taxon>lamiids</taxon>
        <taxon>Lamiales</taxon>
        <taxon>Lentibulariaceae</taxon>
        <taxon>Genlisea</taxon>
    </lineage>
</organism>
<sequence length="362" mass="40615">LMFPWLAHGHMYPFVELAKRLSRRDFRIYICSSPVNLTSFRSLPESNAGIELIELKIPSDELPPELHTTKNLPSHLVPTLMRIFQDSDSSFSEILSDLKPDLLIYDGFQPWAAKLASEKGIPAVFFSIAGSSSITYFHHLYTHGDSTGYPFPAIFMPSSAAITTKLPPIKGAEEGFLFGVYNISTDIVLVNSYRELEAKYLDYLSVLIKKKVVPTGPLISATNVDDDNIQSDVMEWLQQKPQFSTLYVSFGSEYILPKDQLHELAQGLELAGVNFIWVLRFSSLEKEKSPEEALPEGFIGRTKDRGWIITDWAPQSRILAHRSVGGFVSHCGWNSLTEGVYFGVPIIAMPMSYEQPLSAKML</sequence>
<dbReference type="InterPro" id="IPR035595">
    <property type="entry name" value="UDP_glycos_trans_CS"/>
</dbReference>
<comment type="similarity">
    <text evidence="1 4">Belongs to the UDP-glycosyltransferase family.</text>
</comment>
<dbReference type="AlphaFoldDB" id="S8C0X2"/>
<dbReference type="GO" id="GO:0016138">
    <property type="term" value="P:glycoside biosynthetic process"/>
    <property type="evidence" value="ECO:0007669"/>
    <property type="project" value="UniProtKB-ARBA"/>
</dbReference>
<proteinExistence type="inferred from homology"/>
<keyword evidence="2 4" id="KW-0328">Glycosyltransferase</keyword>
<dbReference type="CDD" id="cd03784">
    <property type="entry name" value="GT1_Gtf-like"/>
    <property type="match status" value="1"/>
</dbReference>
<keyword evidence="6" id="KW-1185">Reference proteome</keyword>
<dbReference type="FunFam" id="3.40.50.2000:FF:000060">
    <property type="entry name" value="Glycosyltransferase"/>
    <property type="match status" value="1"/>
</dbReference>
<dbReference type="InterPro" id="IPR002213">
    <property type="entry name" value="UDP_glucos_trans"/>
</dbReference>
<dbReference type="PROSITE" id="PS00375">
    <property type="entry name" value="UDPGT"/>
    <property type="match status" value="1"/>
</dbReference>
<dbReference type="PANTHER" id="PTHR48044:SF82">
    <property type="entry name" value="GLYCOSYLTRANSFERASE"/>
    <property type="match status" value="1"/>
</dbReference>
<dbReference type="GO" id="GO:0008194">
    <property type="term" value="F:UDP-glycosyltransferase activity"/>
    <property type="evidence" value="ECO:0007669"/>
    <property type="project" value="InterPro"/>
</dbReference>
<evidence type="ECO:0000313" key="6">
    <source>
        <dbReference type="Proteomes" id="UP000015453"/>
    </source>
</evidence>
<evidence type="ECO:0000256" key="1">
    <source>
        <dbReference type="ARBA" id="ARBA00009995"/>
    </source>
</evidence>
<dbReference type="EMBL" id="AUSU01007673">
    <property type="protein sequence ID" value="EPS60299.1"/>
    <property type="molecule type" value="Genomic_DNA"/>
</dbReference>
<keyword evidence="3 4" id="KW-0808">Transferase</keyword>
<evidence type="ECO:0000256" key="4">
    <source>
        <dbReference type="RuleBase" id="RU003718"/>
    </source>
</evidence>
<reference evidence="5 6" key="1">
    <citation type="journal article" date="2013" name="BMC Genomics">
        <title>The miniature genome of a carnivorous plant Genlisea aurea contains a low number of genes and short non-coding sequences.</title>
        <authorList>
            <person name="Leushkin E.V."/>
            <person name="Sutormin R.A."/>
            <person name="Nabieva E.R."/>
            <person name="Penin A.A."/>
            <person name="Kondrashov A.S."/>
            <person name="Logacheva M.D."/>
        </authorList>
    </citation>
    <scope>NUCLEOTIDE SEQUENCE [LARGE SCALE GENOMIC DNA]</scope>
</reference>
<name>S8C0X2_9LAMI</name>
<dbReference type="Gene3D" id="3.40.50.2000">
    <property type="entry name" value="Glycogen Phosphorylase B"/>
    <property type="match status" value="2"/>
</dbReference>
<dbReference type="Pfam" id="PF00201">
    <property type="entry name" value="UDPGT"/>
    <property type="match status" value="1"/>
</dbReference>
<evidence type="ECO:0000256" key="3">
    <source>
        <dbReference type="ARBA" id="ARBA00022679"/>
    </source>
</evidence>
<feature type="non-terminal residue" evidence="5">
    <location>
        <position position="362"/>
    </location>
</feature>
<dbReference type="SUPFAM" id="SSF53756">
    <property type="entry name" value="UDP-Glycosyltransferase/glycogen phosphorylase"/>
    <property type="match status" value="1"/>
</dbReference>